<dbReference type="GO" id="GO:0006352">
    <property type="term" value="P:DNA-templated transcription initiation"/>
    <property type="evidence" value="ECO:0007669"/>
    <property type="project" value="InterPro"/>
</dbReference>
<keyword evidence="5" id="KW-1185">Reference proteome</keyword>
<gene>
    <name evidence="4" type="ORF">PXEA_LOCUS24947</name>
</gene>
<dbReference type="Proteomes" id="UP000784294">
    <property type="component" value="Unassembled WGS sequence"/>
</dbReference>
<comment type="caution">
    <text evidence="4">The sequence shown here is derived from an EMBL/GenBank/DDBJ whole genome shotgun (WGS) entry which is preliminary data.</text>
</comment>
<reference evidence="4" key="1">
    <citation type="submission" date="2018-11" db="EMBL/GenBank/DDBJ databases">
        <authorList>
            <consortium name="Pathogen Informatics"/>
        </authorList>
    </citation>
    <scope>NUCLEOTIDE SEQUENCE</scope>
</reference>
<proteinExistence type="inferred from homology"/>
<dbReference type="AlphaFoldDB" id="A0A3S5FFF8"/>
<dbReference type="OrthoDB" id="2127950at2759"/>
<accession>A0A3S5FFF8</accession>
<evidence type="ECO:0000256" key="2">
    <source>
        <dbReference type="ARBA" id="ARBA00023125"/>
    </source>
</evidence>
<dbReference type="Gene3D" id="3.30.310.10">
    <property type="entry name" value="TATA-Binding Protein"/>
    <property type="match status" value="1"/>
</dbReference>
<organism evidence="4 5">
    <name type="scientific">Protopolystoma xenopodis</name>
    <dbReference type="NCBI Taxonomy" id="117903"/>
    <lineage>
        <taxon>Eukaryota</taxon>
        <taxon>Metazoa</taxon>
        <taxon>Spiralia</taxon>
        <taxon>Lophotrochozoa</taxon>
        <taxon>Platyhelminthes</taxon>
        <taxon>Monogenea</taxon>
        <taxon>Polyopisthocotylea</taxon>
        <taxon>Polystomatidea</taxon>
        <taxon>Polystomatidae</taxon>
        <taxon>Protopolystoma</taxon>
    </lineage>
</organism>
<evidence type="ECO:0000256" key="1">
    <source>
        <dbReference type="ARBA" id="ARBA00005560"/>
    </source>
</evidence>
<evidence type="ECO:0000313" key="5">
    <source>
        <dbReference type="Proteomes" id="UP000784294"/>
    </source>
</evidence>
<dbReference type="PRINTS" id="PR00686">
    <property type="entry name" value="TIFACTORIID"/>
</dbReference>
<dbReference type="InterPro" id="IPR012295">
    <property type="entry name" value="TBP_dom_sf"/>
</dbReference>
<dbReference type="SUPFAM" id="SSF55945">
    <property type="entry name" value="TATA-box binding protein-like"/>
    <property type="match status" value="1"/>
</dbReference>
<evidence type="ECO:0000256" key="3">
    <source>
        <dbReference type="ARBA" id="ARBA00023163"/>
    </source>
</evidence>
<dbReference type="PANTHER" id="PTHR10126">
    <property type="entry name" value="TATA-BOX BINDING PROTEIN"/>
    <property type="match status" value="1"/>
</dbReference>
<keyword evidence="3" id="KW-0804">Transcription</keyword>
<evidence type="ECO:0000313" key="4">
    <source>
        <dbReference type="EMBL" id="VEL31507.1"/>
    </source>
</evidence>
<name>A0A3S5FFF8_9PLAT</name>
<evidence type="ECO:0008006" key="6">
    <source>
        <dbReference type="Google" id="ProtNLM"/>
    </source>
</evidence>
<dbReference type="EMBL" id="CAAALY010123153">
    <property type="protein sequence ID" value="VEL31507.1"/>
    <property type="molecule type" value="Genomic_DNA"/>
</dbReference>
<sequence>MPQHVIMRLRKPYTVATIWSSGKIWCTGASSVKRAHQGARRIARRLAKCGFPCRFSRYRIVNIMATCKLPFRVRLDELVKERPFLMRFSPLQIQFQ</sequence>
<dbReference type="InterPro" id="IPR000814">
    <property type="entry name" value="TBP"/>
</dbReference>
<dbReference type="GO" id="GO:0003677">
    <property type="term" value="F:DNA binding"/>
    <property type="evidence" value="ECO:0007669"/>
    <property type="project" value="UniProtKB-KW"/>
</dbReference>
<comment type="similarity">
    <text evidence="1">Belongs to the TBP family.</text>
</comment>
<protein>
    <recommendedName>
        <fullName evidence="6">TATA box-binding protein-like 1</fullName>
    </recommendedName>
</protein>
<keyword evidence="2" id="KW-0238">DNA-binding</keyword>
<dbReference type="Pfam" id="PF00352">
    <property type="entry name" value="TBP"/>
    <property type="match status" value="1"/>
</dbReference>